<reference evidence="13" key="1">
    <citation type="submission" date="2017-09" db="EMBL/GenBank/DDBJ databases">
        <title>Depth-based differentiation of microbial function through sediment-hosted aquifers and enrichment of novel symbionts in the deep terrestrial subsurface.</title>
        <authorList>
            <person name="Probst A.J."/>
            <person name="Ladd B."/>
            <person name="Jarett J.K."/>
            <person name="Geller-Mcgrath D.E."/>
            <person name="Sieber C.M.K."/>
            <person name="Emerson J.B."/>
            <person name="Anantharaman K."/>
            <person name="Thomas B.C."/>
            <person name="Malmstrom R."/>
            <person name="Stieglmeier M."/>
            <person name="Klingl A."/>
            <person name="Woyke T."/>
            <person name="Ryan C.M."/>
            <person name="Banfield J.F."/>
        </authorList>
    </citation>
    <scope>NUCLEOTIDE SEQUENCE [LARGE SCALE GENOMIC DNA]</scope>
</reference>
<evidence type="ECO:0000259" key="8">
    <source>
        <dbReference type="Pfam" id="PF00408"/>
    </source>
</evidence>
<evidence type="ECO:0000256" key="3">
    <source>
        <dbReference type="ARBA" id="ARBA00022553"/>
    </source>
</evidence>
<feature type="domain" description="Alpha-D-phosphohexomutase alpha/beta/alpha" evidence="11">
    <location>
        <begin position="265"/>
        <end position="371"/>
    </location>
</feature>
<evidence type="ECO:0000256" key="2">
    <source>
        <dbReference type="ARBA" id="ARBA00010231"/>
    </source>
</evidence>
<dbReference type="InterPro" id="IPR016055">
    <property type="entry name" value="A-D-PHexomutase_a/b/a-I/II/III"/>
</dbReference>
<evidence type="ECO:0000256" key="5">
    <source>
        <dbReference type="ARBA" id="ARBA00022842"/>
    </source>
</evidence>
<evidence type="ECO:0000259" key="9">
    <source>
        <dbReference type="Pfam" id="PF02878"/>
    </source>
</evidence>
<sequence>MSEVDKSIFKAYDIRGVYPESINEDLAYKIAQGYVEIIKPEGKVAVGYDVRNSSPALHAEVVRGLTDAGVDVVDIGLISTEMLYFAVGQYGYAGGITVTASHNPKEYGGMKMVKEKAMPITGETGIMEISDFCVEGRSIEADKKGSVEKKDIMTDFANFTVKFVDTSKIKPTKLTINPNFGFEGVVLKAVIKAGNLPIEVVGINDTPDGNFPKGRPDPFLPENRPEFIETVKSSGSDLGVAWDADADRVFFCTSSGKFVEPYYTNAALIAYMLKKDPGATIIYDPRYTWALIDSAEQNGGKAEICRVGHSFIKLAMRKSNAFFSGESSGHTYFRDFWFADSGILPLLEILEMLGATGKTLDEILAPYYAKYFISGEYNNKVADSQAVVNKIEEKYSDSEISKLDGLSIEYPDWRANIRSSNTEPLLRLNVEAKSEKLMEEKRDELLAMIIH</sequence>
<dbReference type="Proteomes" id="UP000231382">
    <property type="component" value="Unassembled WGS sequence"/>
</dbReference>
<dbReference type="InterPro" id="IPR016066">
    <property type="entry name" value="A-D-PHexomutase_CS"/>
</dbReference>
<dbReference type="EMBL" id="PEZW01000027">
    <property type="protein sequence ID" value="PIS07362.1"/>
    <property type="molecule type" value="Genomic_DNA"/>
</dbReference>
<dbReference type="Pfam" id="PF00408">
    <property type="entry name" value="PGM_PMM_IV"/>
    <property type="match status" value="1"/>
</dbReference>
<accession>A0A2H0W5K9</accession>
<dbReference type="Pfam" id="PF02880">
    <property type="entry name" value="PGM_PMM_III"/>
    <property type="match status" value="1"/>
</dbReference>
<keyword evidence="6" id="KW-0413">Isomerase</keyword>
<evidence type="ECO:0000259" key="11">
    <source>
        <dbReference type="Pfam" id="PF02880"/>
    </source>
</evidence>
<dbReference type="InterPro" id="IPR005841">
    <property type="entry name" value="Alpha-D-phosphohexomutase_SF"/>
</dbReference>
<organism evidence="12 13">
    <name type="scientific">Candidatus Berkelbacteria bacterium CG10_big_fil_rev_8_21_14_0_10_43_13</name>
    <dbReference type="NCBI Taxonomy" id="1974514"/>
    <lineage>
        <taxon>Bacteria</taxon>
        <taxon>Candidatus Berkelbacteria</taxon>
    </lineage>
</organism>
<comment type="cofactor">
    <cofactor evidence="1">
        <name>Mg(2+)</name>
        <dbReference type="ChEBI" id="CHEBI:18420"/>
    </cofactor>
</comment>
<evidence type="ECO:0000313" key="13">
    <source>
        <dbReference type="Proteomes" id="UP000231382"/>
    </source>
</evidence>
<dbReference type="InterPro" id="IPR005843">
    <property type="entry name" value="A-D-PHexomutase_C"/>
</dbReference>
<keyword evidence="5 7" id="KW-0460">Magnesium</keyword>
<feature type="domain" description="Alpha-D-phosphohexomutase alpha/beta/alpha" evidence="10">
    <location>
        <begin position="156"/>
        <end position="256"/>
    </location>
</feature>
<evidence type="ECO:0000256" key="6">
    <source>
        <dbReference type="ARBA" id="ARBA00023235"/>
    </source>
</evidence>
<comment type="caution">
    <text evidence="12">The sequence shown here is derived from an EMBL/GenBank/DDBJ whole genome shotgun (WGS) entry which is preliminary data.</text>
</comment>
<name>A0A2H0W5K9_9BACT</name>
<dbReference type="CDD" id="cd03089">
    <property type="entry name" value="PMM_PGM"/>
    <property type="match status" value="1"/>
</dbReference>
<feature type="domain" description="Alpha-D-phosphohexomutase C-terminal" evidence="8">
    <location>
        <begin position="378"/>
        <end position="446"/>
    </location>
</feature>
<feature type="domain" description="Alpha-D-phosphohexomutase alpha/beta/alpha" evidence="9">
    <location>
        <begin position="7"/>
        <end position="124"/>
    </location>
</feature>
<dbReference type="InterPro" id="IPR005844">
    <property type="entry name" value="A-D-PHexomutase_a/b/a-I"/>
</dbReference>
<keyword evidence="4 7" id="KW-0479">Metal-binding</keyword>
<evidence type="ECO:0000259" key="10">
    <source>
        <dbReference type="Pfam" id="PF02879"/>
    </source>
</evidence>
<evidence type="ECO:0000256" key="4">
    <source>
        <dbReference type="ARBA" id="ARBA00022723"/>
    </source>
</evidence>
<dbReference type="InterPro" id="IPR036900">
    <property type="entry name" value="A-D-PHexomutase_C_sf"/>
</dbReference>
<evidence type="ECO:0000256" key="7">
    <source>
        <dbReference type="RuleBase" id="RU004326"/>
    </source>
</evidence>
<comment type="similarity">
    <text evidence="2 7">Belongs to the phosphohexose mutase family.</text>
</comment>
<dbReference type="GO" id="GO:0005975">
    <property type="term" value="P:carbohydrate metabolic process"/>
    <property type="evidence" value="ECO:0007669"/>
    <property type="project" value="InterPro"/>
</dbReference>
<dbReference type="PRINTS" id="PR00509">
    <property type="entry name" value="PGMPMM"/>
</dbReference>
<dbReference type="GO" id="GO:0016868">
    <property type="term" value="F:intramolecular phosphotransferase activity"/>
    <property type="evidence" value="ECO:0007669"/>
    <property type="project" value="InterPro"/>
</dbReference>
<dbReference type="PANTHER" id="PTHR43771">
    <property type="entry name" value="PHOSPHOMANNOMUTASE"/>
    <property type="match status" value="1"/>
</dbReference>
<dbReference type="InterPro" id="IPR005846">
    <property type="entry name" value="A-D-PHexomutase_a/b/a-III"/>
</dbReference>
<dbReference type="GO" id="GO:0000287">
    <property type="term" value="F:magnesium ion binding"/>
    <property type="evidence" value="ECO:0007669"/>
    <property type="project" value="InterPro"/>
</dbReference>
<evidence type="ECO:0000313" key="12">
    <source>
        <dbReference type="EMBL" id="PIS07362.1"/>
    </source>
</evidence>
<dbReference type="SUPFAM" id="SSF55957">
    <property type="entry name" value="Phosphoglucomutase, C-terminal domain"/>
    <property type="match status" value="1"/>
</dbReference>
<protein>
    <submittedName>
        <fullName evidence="12">Phosphomannomutase</fullName>
    </submittedName>
</protein>
<dbReference type="Pfam" id="PF02879">
    <property type="entry name" value="PGM_PMM_II"/>
    <property type="match status" value="1"/>
</dbReference>
<dbReference type="InterPro" id="IPR005845">
    <property type="entry name" value="A-D-PHexomutase_a/b/a-II"/>
</dbReference>
<dbReference type="PROSITE" id="PS00710">
    <property type="entry name" value="PGM_PMM"/>
    <property type="match status" value="1"/>
</dbReference>
<proteinExistence type="inferred from homology"/>
<dbReference type="Pfam" id="PF02878">
    <property type="entry name" value="PGM_PMM_I"/>
    <property type="match status" value="1"/>
</dbReference>
<dbReference type="Gene3D" id="3.40.120.10">
    <property type="entry name" value="Alpha-D-Glucose-1,6-Bisphosphate, subunit A, domain 3"/>
    <property type="match status" value="3"/>
</dbReference>
<dbReference type="Gene3D" id="3.30.310.50">
    <property type="entry name" value="Alpha-D-phosphohexomutase, C-terminal domain"/>
    <property type="match status" value="1"/>
</dbReference>
<keyword evidence="3" id="KW-0597">Phosphoprotein</keyword>
<dbReference type="PANTHER" id="PTHR43771:SF1">
    <property type="entry name" value="PHOSPHOMANNOMUTASE"/>
    <property type="match status" value="1"/>
</dbReference>
<gene>
    <name evidence="12" type="ORF">COT78_03955</name>
</gene>
<evidence type="ECO:0000256" key="1">
    <source>
        <dbReference type="ARBA" id="ARBA00001946"/>
    </source>
</evidence>
<dbReference type="AlphaFoldDB" id="A0A2H0W5K9"/>
<dbReference type="SUPFAM" id="SSF53738">
    <property type="entry name" value="Phosphoglucomutase, first 3 domains"/>
    <property type="match status" value="3"/>
</dbReference>